<dbReference type="InParanoid" id="A0A0G4FN33"/>
<feature type="compositionally biased region" description="Polar residues" evidence="1">
    <location>
        <begin position="293"/>
        <end position="323"/>
    </location>
</feature>
<feature type="region of interest" description="Disordered" evidence="1">
    <location>
        <begin position="231"/>
        <end position="267"/>
    </location>
</feature>
<accession>A0A0G4FN33</accession>
<feature type="region of interest" description="Disordered" evidence="1">
    <location>
        <begin position="447"/>
        <end position="471"/>
    </location>
</feature>
<feature type="compositionally biased region" description="Basic and acidic residues" evidence="1">
    <location>
        <begin position="408"/>
        <end position="421"/>
    </location>
</feature>
<feature type="region of interest" description="Disordered" evidence="1">
    <location>
        <begin position="289"/>
        <end position="341"/>
    </location>
</feature>
<feature type="region of interest" description="Disordered" evidence="1">
    <location>
        <begin position="1"/>
        <end position="69"/>
    </location>
</feature>
<feature type="compositionally biased region" description="Gly residues" evidence="1">
    <location>
        <begin position="236"/>
        <end position="247"/>
    </location>
</feature>
<keyword evidence="3" id="KW-1185">Reference proteome</keyword>
<evidence type="ECO:0000313" key="2">
    <source>
        <dbReference type="EMBL" id="CEM14986.1"/>
    </source>
</evidence>
<name>A0A0G4FN33_VITBC</name>
<proteinExistence type="predicted"/>
<dbReference type="Proteomes" id="UP000041254">
    <property type="component" value="Unassembled WGS sequence"/>
</dbReference>
<protein>
    <submittedName>
        <fullName evidence="2">Uncharacterized protein</fullName>
    </submittedName>
</protein>
<dbReference type="VEuPathDB" id="CryptoDB:Vbra_2232"/>
<evidence type="ECO:0000256" key="1">
    <source>
        <dbReference type="SAM" id="MobiDB-lite"/>
    </source>
</evidence>
<feature type="compositionally biased region" description="Pro residues" evidence="1">
    <location>
        <begin position="57"/>
        <end position="67"/>
    </location>
</feature>
<evidence type="ECO:0000313" key="3">
    <source>
        <dbReference type="Proteomes" id="UP000041254"/>
    </source>
</evidence>
<gene>
    <name evidence="2" type="ORF">Vbra_2232</name>
</gene>
<organism evidence="2 3">
    <name type="scientific">Vitrella brassicaformis (strain CCMP3155)</name>
    <dbReference type="NCBI Taxonomy" id="1169540"/>
    <lineage>
        <taxon>Eukaryota</taxon>
        <taxon>Sar</taxon>
        <taxon>Alveolata</taxon>
        <taxon>Colpodellida</taxon>
        <taxon>Vitrellaceae</taxon>
        <taxon>Vitrella</taxon>
    </lineage>
</organism>
<reference evidence="2 3" key="1">
    <citation type="submission" date="2014-11" db="EMBL/GenBank/DDBJ databases">
        <authorList>
            <person name="Zhu J."/>
            <person name="Qi W."/>
            <person name="Song R."/>
        </authorList>
    </citation>
    <scope>NUCLEOTIDE SEQUENCE [LARGE SCALE GENOMIC DNA]</scope>
</reference>
<feature type="region of interest" description="Disordered" evidence="1">
    <location>
        <begin position="369"/>
        <end position="421"/>
    </location>
</feature>
<dbReference type="AlphaFoldDB" id="A0A0G4FN33"/>
<dbReference type="EMBL" id="CDMY01000462">
    <property type="protein sequence ID" value="CEM14986.1"/>
    <property type="molecule type" value="Genomic_DNA"/>
</dbReference>
<sequence length="471" mass="50300">MDRVWGQPSVLLKKQEERENTQGAGEVSLRVPMLQGSSMSSQAPPPGTVPPQHHPRPQLPDPQPQALPPNLTCELPSDCLLQEACDRMLREELLMSRRIPLDDHFHPCRPVFSPATALIMEANTPHSARLQSPHTSAKIHEMQLSSFLDVLQQHGAIPPASNSYRPAVTPNSAAMRDTTGLATPAVHSVMDTLSRIVEDPDAMEMMQCDSNDSEADFNFSPVTFEGLSPCGSTSNGTGGGGLGGGGATMDQLQLPPLAHPEGDAEDRPMCMESPVRHACDAVAGYVEDGHTPLGTTPRTSTASQSHASDATNTAGRTPNSRTPHGSRPFTMGGGGKTPRHVLPFLHEQTSPCRGDVAIAANTDSMLSFVGQPPSLAHTHTHLPRPPCSPPHTEDGTTTATTSHTHHSSSREEGVHCRDSDPRLELLSSPSIAINVIASAVKKASVVPRERRPNSALWTGRWSGWKGRKGGG</sequence>